<proteinExistence type="predicted"/>
<keyword evidence="2" id="KW-1185">Reference proteome</keyword>
<evidence type="ECO:0000313" key="1">
    <source>
        <dbReference type="EMBL" id="MFD1481589.1"/>
    </source>
</evidence>
<gene>
    <name evidence="1" type="ORF">ACFQ5P_09805</name>
</gene>
<sequence>MMRLIRLLCGKSRRSAQVDEMKRRQTADFDNGQRQVVEKRVALERLVDQLQKDATAWH</sequence>
<organism evidence="1 2">
    <name type="scientific">Paracoccus nototheniae</name>
    <dbReference type="NCBI Taxonomy" id="2489002"/>
    <lineage>
        <taxon>Bacteria</taxon>
        <taxon>Pseudomonadati</taxon>
        <taxon>Pseudomonadota</taxon>
        <taxon>Alphaproteobacteria</taxon>
        <taxon>Rhodobacterales</taxon>
        <taxon>Paracoccaceae</taxon>
        <taxon>Paracoccus</taxon>
    </lineage>
</organism>
<accession>A0ABW4DWM0</accession>
<comment type="caution">
    <text evidence="1">The sequence shown here is derived from an EMBL/GenBank/DDBJ whole genome shotgun (WGS) entry which is preliminary data.</text>
</comment>
<evidence type="ECO:0000313" key="2">
    <source>
        <dbReference type="Proteomes" id="UP001597302"/>
    </source>
</evidence>
<name>A0ABW4DWM0_9RHOB</name>
<dbReference type="Proteomes" id="UP001597302">
    <property type="component" value="Unassembled WGS sequence"/>
</dbReference>
<dbReference type="RefSeq" id="WP_165571011.1">
    <property type="nucleotide sequence ID" value="NZ_CBCSAJ010000004.1"/>
</dbReference>
<protein>
    <submittedName>
        <fullName evidence="1">Uncharacterized protein</fullName>
    </submittedName>
</protein>
<reference evidence="2" key="1">
    <citation type="journal article" date="2019" name="Int. J. Syst. Evol. Microbiol.">
        <title>The Global Catalogue of Microorganisms (GCM) 10K type strain sequencing project: providing services to taxonomists for standard genome sequencing and annotation.</title>
        <authorList>
            <consortium name="The Broad Institute Genomics Platform"/>
            <consortium name="The Broad Institute Genome Sequencing Center for Infectious Disease"/>
            <person name="Wu L."/>
            <person name="Ma J."/>
        </authorList>
    </citation>
    <scope>NUCLEOTIDE SEQUENCE [LARGE SCALE GENOMIC DNA]</scope>
    <source>
        <strain evidence="2">CCM 8875</strain>
    </source>
</reference>
<dbReference type="EMBL" id="JBHTOQ010000022">
    <property type="protein sequence ID" value="MFD1481589.1"/>
    <property type="molecule type" value="Genomic_DNA"/>
</dbReference>